<dbReference type="EMBL" id="VSSQ01009372">
    <property type="protein sequence ID" value="MPM41435.1"/>
    <property type="molecule type" value="Genomic_DNA"/>
</dbReference>
<accession>A0A644ZKL3</accession>
<dbReference type="AlphaFoldDB" id="A0A644ZKL3"/>
<sequence>MTQGLELTGLIAGTAQAVLGMIGEDELVDHISDSAHLGGIRVYHHALANGCDTGGLKVFHSLHLHHADTAGAVFMDVLQVAEVWNVDPAGPGGLHNGGPLGDGDGFPVDGQLNHTIHLLSQCRQRMDSAMALSLW</sequence>
<protein>
    <submittedName>
        <fullName evidence="1">Uncharacterized protein</fullName>
    </submittedName>
</protein>
<gene>
    <name evidence="1" type="ORF">SDC9_88090</name>
</gene>
<evidence type="ECO:0000313" key="1">
    <source>
        <dbReference type="EMBL" id="MPM41435.1"/>
    </source>
</evidence>
<proteinExistence type="predicted"/>
<organism evidence="1">
    <name type="scientific">bioreactor metagenome</name>
    <dbReference type="NCBI Taxonomy" id="1076179"/>
    <lineage>
        <taxon>unclassified sequences</taxon>
        <taxon>metagenomes</taxon>
        <taxon>ecological metagenomes</taxon>
    </lineage>
</organism>
<comment type="caution">
    <text evidence="1">The sequence shown here is derived from an EMBL/GenBank/DDBJ whole genome shotgun (WGS) entry which is preliminary data.</text>
</comment>
<name>A0A644ZKL3_9ZZZZ</name>
<reference evidence="1" key="1">
    <citation type="submission" date="2019-08" db="EMBL/GenBank/DDBJ databases">
        <authorList>
            <person name="Kucharzyk K."/>
            <person name="Murdoch R.W."/>
            <person name="Higgins S."/>
            <person name="Loffler F."/>
        </authorList>
    </citation>
    <scope>NUCLEOTIDE SEQUENCE</scope>
</reference>